<dbReference type="EMBL" id="MU005970">
    <property type="protein sequence ID" value="KAF2861775.1"/>
    <property type="molecule type" value="Genomic_DNA"/>
</dbReference>
<dbReference type="Proteomes" id="UP000799421">
    <property type="component" value="Unassembled WGS sequence"/>
</dbReference>
<proteinExistence type="predicted"/>
<name>A0A6A7C488_9PEZI</name>
<organism evidence="1 2">
    <name type="scientific">Piedraia hortae CBS 480.64</name>
    <dbReference type="NCBI Taxonomy" id="1314780"/>
    <lineage>
        <taxon>Eukaryota</taxon>
        <taxon>Fungi</taxon>
        <taxon>Dikarya</taxon>
        <taxon>Ascomycota</taxon>
        <taxon>Pezizomycotina</taxon>
        <taxon>Dothideomycetes</taxon>
        <taxon>Dothideomycetidae</taxon>
        <taxon>Capnodiales</taxon>
        <taxon>Piedraiaceae</taxon>
        <taxon>Piedraia</taxon>
    </lineage>
</organism>
<dbReference type="AlphaFoldDB" id="A0A6A7C488"/>
<evidence type="ECO:0000313" key="2">
    <source>
        <dbReference type="Proteomes" id="UP000799421"/>
    </source>
</evidence>
<evidence type="ECO:0000313" key="1">
    <source>
        <dbReference type="EMBL" id="KAF2861775.1"/>
    </source>
</evidence>
<sequence length="130" mass="13948">MVLPTRRQQTSVNAVVSHRLEGLGFIASGAALALPSPTVSTLSQSMITATSSSFSLHTSMRIPNSKGKKRSRDKFTAIAPERCTNGIMRAVTIAYESTCSQTGTSNWNEGWTMEDEVFVLSGIPIAPDQA</sequence>
<keyword evidence="2" id="KW-1185">Reference proteome</keyword>
<accession>A0A6A7C488</accession>
<protein>
    <submittedName>
        <fullName evidence="1">Uncharacterized protein</fullName>
    </submittedName>
</protein>
<gene>
    <name evidence="1" type="ORF">K470DRAFT_30421</name>
</gene>
<reference evidence="1" key="1">
    <citation type="journal article" date="2020" name="Stud. Mycol.">
        <title>101 Dothideomycetes genomes: a test case for predicting lifestyles and emergence of pathogens.</title>
        <authorList>
            <person name="Haridas S."/>
            <person name="Albert R."/>
            <person name="Binder M."/>
            <person name="Bloem J."/>
            <person name="Labutti K."/>
            <person name="Salamov A."/>
            <person name="Andreopoulos B."/>
            <person name="Baker S."/>
            <person name="Barry K."/>
            <person name="Bills G."/>
            <person name="Bluhm B."/>
            <person name="Cannon C."/>
            <person name="Castanera R."/>
            <person name="Culley D."/>
            <person name="Daum C."/>
            <person name="Ezra D."/>
            <person name="Gonzalez J."/>
            <person name="Henrissat B."/>
            <person name="Kuo A."/>
            <person name="Liang C."/>
            <person name="Lipzen A."/>
            <person name="Lutzoni F."/>
            <person name="Magnuson J."/>
            <person name="Mondo S."/>
            <person name="Nolan M."/>
            <person name="Ohm R."/>
            <person name="Pangilinan J."/>
            <person name="Park H.-J."/>
            <person name="Ramirez L."/>
            <person name="Alfaro M."/>
            <person name="Sun H."/>
            <person name="Tritt A."/>
            <person name="Yoshinaga Y."/>
            <person name="Zwiers L.-H."/>
            <person name="Turgeon B."/>
            <person name="Goodwin S."/>
            <person name="Spatafora J."/>
            <person name="Crous P."/>
            <person name="Grigoriev I."/>
        </authorList>
    </citation>
    <scope>NUCLEOTIDE SEQUENCE</scope>
    <source>
        <strain evidence="1">CBS 480.64</strain>
    </source>
</reference>